<sequence length="200" mass="21789">MKLRAGAARALPPDATRRVKVPSERHRGASSTLEQQQPLQQQSSSRAAAEHQQGSGMRAGELPPRQRETHPAHRLPPTLSLSPFTPTTQQRGPSTPRPHAALRSPRALRARPPKLAACCLSLCWQPCPTAGLPQTLLICLIRTRMPNSLPGPRTFSTTLPALRPLPRPLRLALSACVRELTEHLVFDRHSANLASSHAVA</sequence>
<protein>
    <submittedName>
        <fullName evidence="2">Uncharacterized protein</fullName>
    </submittedName>
</protein>
<feature type="compositionally biased region" description="Low complexity" evidence="1">
    <location>
        <begin position="75"/>
        <end position="88"/>
    </location>
</feature>
<name>A0A6A5WCY9_9PLEO</name>
<dbReference type="AlphaFoldDB" id="A0A6A5WCY9"/>
<reference evidence="2" key="1">
    <citation type="journal article" date="2020" name="Stud. Mycol.">
        <title>101 Dothideomycetes genomes: a test case for predicting lifestyles and emergence of pathogens.</title>
        <authorList>
            <person name="Haridas S."/>
            <person name="Albert R."/>
            <person name="Binder M."/>
            <person name="Bloem J."/>
            <person name="Labutti K."/>
            <person name="Salamov A."/>
            <person name="Andreopoulos B."/>
            <person name="Baker S."/>
            <person name="Barry K."/>
            <person name="Bills G."/>
            <person name="Bluhm B."/>
            <person name="Cannon C."/>
            <person name="Castanera R."/>
            <person name="Culley D."/>
            <person name="Daum C."/>
            <person name="Ezra D."/>
            <person name="Gonzalez J."/>
            <person name="Henrissat B."/>
            <person name="Kuo A."/>
            <person name="Liang C."/>
            <person name="Lipzen A."/>
            <person name="Lutzoni F."/>
            <person name="Magnuson J."/>
            <person name="Mondo S."/>
            <person name="Nolan M."/>
            <person name="Ohm R."/>
            <person name="Pangilinan J."/>
            <person name="Park H.-J."/>
            <person name="Ramirez L."/>
            <person name="Alfaro M."/>
            <person name="Sun H."/>
            <person name="Tritt A."/>
            <person name="Yoshinaga Y."/>
            <person name="Zwiers L.-H."/>
            <person name="Turgeon B."/>
            <person name="Goodwin S."/>
            <person name="Spatafora J."/>
            <person name="Crous P."/>
            <person name="Grigoriev I."/>
        </authorList>
    </citation>
    <scope>NUCLEOTIDE SEQUENCE</scope>
    <source>
        <strain evidence="2">CBS 123094</strain>
    </source>
</reference>
<accession>A0A6A5WCY9</accession>
<evidence type="ECO:0000256" key="1">
    <source>
        <dbReference type="SAM" id="MobiDB-lite"/>
    </source>
</evidence>
<feature type="compositionally biased region" description="Low complexity" evidence="1">
    <location>
        <begin position="35"/>
        <end position="53"/>
    </location>
</feature>
<feature type="compositionally biased region" description="Basic and acidic residues" evidence="1">
    <location>
        <begin position="15"/>
        <end position="27"/>
    </location>
</feature>
<feature type="region of interest" description="Disordered" evidence="1">
    <location>
        <begin position="1"/>
        <end position="107"/>
    </location>
</feature>
<evidence type="ECO:0000313" key="3">
    <source>
        <dbReference type="Proteomes" id="UP000799779"/>
    </source>
</evidence>
<gene>
    <name evidence="2" type="ORF">P154DRAFT_576660</name>
</gene>
<dbReference type="EMBL" id="ML977593">
    <property type="protein sequence ID" value="KAF1999743.1"/>
    <property type="molecule type" value="Genomic_DNA"/>
</dbReference>
<keyword evidence="3" id="KW-1185">Reference proteome</keyword>
<evidence type="ECO:0000313" key="2">
    <source>
        <dbReference type="EMBL" id="KAF1999743.1"/>
    </source>
</evidence>
<dbReference type="Proteomes" id="UP000799779">
    <property type="component" value="Unassembled WGS sequence"/>
</dbReference>
<organism evidence="2 3">
    <name type="scientific">Amniculicola lignicola CBS 123094</name>
    <dbReference type="NCBI Taxonomy" id="1392246"/>
    <lineage>
        <taxon>Eukaryota</taxon>
        <taxon>Fungi</taxon>
        <taxon>Dikarya</taxon>
        <taxon>Ascomycota</taxon>
        <taxon>Pezizomycotina</taxon>
        <taxon>Dothideomycetes</taxon>
        <taxon>Pleosporomycetidae</taxon>
        <taxon>Pleosporales</taxon>
        <taxon>Amniculicolaceae</taxon>
        <taxon>Amniculicola</taxon>
    </lineage>
</organism>
<proteinExistence type="predicted"/>